<evidence type="ECO:0000313" key="3">
    <source>
        <dbReference type="Proteomes" id="UP000075885"/>
    </source>
</evidence>
<organism evidence="2 3">
    <name type="scientific">Anopheles epiroticus</name>
    <dbReference type="NCBI Taxonomy" id="199890"/>
    <lineage>
        <taxon>Eukaryota</taxon>
        <taxon>Metazoa</taxon>
        <taxon>Ecdysozoa</taxon>
        <taxon>Arthropoda</taxon>
        <taxon>Hexapoda</taxon>
        <taxon>Insecta</taxon>
        <taxon>Pterygota</taxon>
        <taxon>Neoptera</taxon>
        <taxon>Endopterygota</taxon>
        <taxon>Diptera</taxon>
        <taxon>Nematocera</taxon>
        <taxon>Culicoidea</taxon>
        <taxon>Culicidae</taxon>
        <taxon>Anophelinae</taxon>
        <taxon>Anopheles</taxon>
    </lineage>
</organism>
<protein>
    <submittedName>
        <fullName evidence="2">Uncharacterized protein</fullName>
    </submittedName>
</protein>
<evidence type="ECO:0000256" key="1">
    <source>
        <dbReference type="SAM" id="MobiDB-lite"/>
    </source>
</evidence>
<dbReference type="Proteomes" id="UP000075885">
    <property type="component" value="Unassembled WGS sequence"/>
</dbReference>
<feature type="region of interest" description="Disordered" evidence="1">
    <location>
        <begin position="277"/>
        <end position="297"/>
    </location>
</feature>
<dbReference type="AlphaFoldDB" id="A0A182PV24"/>
<name>A0A182PV24_9DIPT</name>
<accession>A0A182PV24</accession>
<keyword evidence="3" id="KW-1185">Reference proteome</keyword>
<feature type="region of interest" description="Disordered" evidence="1">
    <location>
        <begin position="1"/>
        <end position="30"/>
    </location>
</feature>
<reference evidence="3" key="1">
    <citation type="submission" date="2013-03" db="EMBL/GenBank/DDBJ databases">
        <title>The Genome Sequence of Anopheles epiroticus epiroticus2.</title>
        <authorList>
            <consortium name="The Broad Institute Genomics Platform"/>
            <person name="Neafsey D.E."/>
            <person name="Howell P."/>
            <person name="Walker B."/>
            <person name="Young S.K."/>
            <person name="Zeng Q."/>
            <person name="Gargeya S."/>
            <person name="Fitzgerald M."/>
            <person name="Haas B."/>
            <person name="Abouelleil A."/>
            <person name="Allen A.W."/>
            <person name="Alvarado L."/>
            <person name="Arachchi H.M."/>
            <person name="Berlin A.M."/>
            <person name="Chapman S.B."/>
            <person name="Gainer-Dewar J."/>
            <person name="Goldberg J."/>
            <person name="Griggs A."/>
            <person name="Gujja S."/>
            <person name="Hansen M."/>
            <person name="Howarth C."/>
            <person name="Imamovic A."/>
            <person name="Ireland A."/>
            <person name="Larimer J."/>
            <person name="McCowan C."/>
            <person name="Murphy C."/>
            <person name="Pearson M."/>
            <person name="Poon T.W."/>
            <person name="Priest M."/>
            <person name="Roberts A."/>
            <person name="Saif S."/>
            <person name="Shea T."/>
            <person name="Sisk P."/>
            <person name="Sykes S."/>
            <person name="Wortman J."/>
            <person name="Nusbaum C."/>
            <person name="Birren B."/>
        </authorList>
    </citation>
    <scope>NUCLEOTIDE SEQUENCE [LARGE SCALE GENOMIC DNA]</scope>
    <source>
        <strain evidence="3">Epiroticus2</strain>
    </source>
</reference>
<dbReference type="VEuPathDB" id="VectorBase:AEPI010811"/>
<sequence length="328" mass="33647">MAELHQQDSSVGELQYGGTPPAGQLGGGGGGLGITQLGPCPPLVQQFGGTPPLGHPNGGLVCEKQNKECSLHRTMEGTFMGEQGIHWFTWVLELQADESVVHSSVLALHSDKAEDIRLLWGGTPPAGQLGGRVGGGGGGRVEVSAAVGHNNSDQYLRWYSSTGELLPLDSSEDELVAEVVVELEEVSAVVGHNNSGQYLRWYSSTGELLPLDSSEDELVAEVVVELEEVSAVVGHNNSGHSTVELRQQDSLVVGSVVEAVPVVALVAEGHNIQQYGGTPPAGQLGGGGGGGGLGTTQLGPWPPFVQQYGGTPPAGQLGGGGKGTFGGV</sequence>
<dbReference type="EnsemblMetazoa" id="AEPI010811-RA">
    <property type="protein sequence ID" value="AEPI010811-PA"/>
    <property type="gene ID" value="AEPI010811"/>
</dbReference>
<proteinExistence type="predicted"/>
<reference evidence="2" key="2">
    <citation type="submission" date="2020-05" db="UniProtKB">
        <authorList>
            <consortium name="EnsemblMetazoa"/>
        </authorList>
    </citation>
    <scope>IDENTIFICATION</scope>
    <source>
        <strain evidence="2">Epiroticus2</strain>
    </source>
</reference>
<feature type="compositionally biased region" description="Gly residues" evidence="1">
    <location>
        <begin position="283"/>
        <end position="294"/>
    </location>
</feature>
<evidence type="ECO:0000313" key="2">
    <source>
        <dbReference type="EnsemblMetazoa" id="AEPI010811-PA"/>
    </source>
</evidence>